<proteinExistence type="predicted"/>
<feature type="transmembrane region" description="Helical" evidence="3">
    <location>
        <begin position="133"/>
        <end position="154"/>
    </location>
</feature>
<evidence type="ECO:0000313" key="5">
    <source>
        <dbReference type="EMBL" id="KAK4417097.1"/>
    </source>
</evidence>
<sequence>MELYAVRGTSNPPLIKPKYVASKHIQSLLYCKREIPFIIKQNRFESGLRYHVNSFLRSTTSEETSSEATPHDTDEPEPDPVITGEDTSPDEKKEYFGSQLNEASEEGFDNSFQFFKFFEDLDIKFDYEEAYTIFVYGGGGTVALWLAAAIVGAIDSIPVLPKVLELLGLGYTLWFTSRYLIFKQNRDELLARIEQIKQQVLGSNVD</sequence>
<gene>
    <name evidence="5" type="ORF">Salat_2535200</name>
</gene>
<dbReference type="GO" id="GO:0009535">
    <property type="term" value="C:chloroplast thylakoid membrane"/>
    <property type="evidence" value="ECO:0007669"/>
    <property type="project" value="TreeGrafter"/>
</dbReference>
<accession>A0AAE1XSE2</accession>
<comment type="caution">
    <text evidence="5">The sequence shown here is derived from an EMBL/GenBank/DDBJ whole genome shotgun (WGS) entry which is preliminary data.</text>
</comment>
<keyword evidence="6" id="KW-1185">Reference proteome</keyword>
<dbReference type="PANTHER" id="PTHR33222">
    <property type="match status" value="1"/>
</dbReference>
<dbReference type="Proteomes" id="UP001293254">
    <property type="component" value="Unassembled WGS sequence"/>
</dbReference>
<evidence type="ECO:0000256" key="3">
    <source>
        <dbReference type="SAM" id="Phobius"/>
    </source>
</evidence>
<reference evidence="5" key="2">
    <citation type="journal article" date="2024" name="Plant">
        <title>Genomic evolution and insights into agronomic trait innovations of Sesamum species.</title>
        <authorList>
            <person name="Miao H."/>
            <person name="Wang L."/>
            <person name="Qu L."/>
            <person name="Liu H."/>
            <person name="Sun Y."/>
            <person name="Le M."/>
            <person name="Wang Q."/>
            <person name="Wei S."/>
            <person name="Zheng Y."/>
            <person name="Lin W."/>
            <person name="Duan Y."/>
            <person name="Cao H."/>
            <person name="Xiong S."/>
            <person name="Wang X."/>
            <person name="Wei L."/>
            <person name="Li C."/>
            <person name="Ma Q."/>
            <person name="Ju M."/>
            <person name="Zhao R."/>
            <person name="Li G."/>
            <person name="Mu C."/>
            <person name="Tian Q."/>
            <person name="Mei H."/>
            <person name="Zhang T."/>
            <person name="Gao T."/>
            <person name="Zhang H."/>
        </authorList>
    </citation>
    <scope>NUCLEOTIDE SEQUENCE</scope>
    <source>
        <strain evidence="5">3651</strain>
    </source>
</reference>
<protein>
    <submittedName>
        <fullName evidence="5">Protein CURVATURE THYLAKOID 1D, chloroplastic</fullName>
    </submittedName>
</protein>
<comment type="subcellular location">
    <subcellularLocation>
        <location evidence="1">Membrane</location>
        <topology evidence="1">Multi-pass membrane protein</topology>
    </subcellularLocation>
</comment>
<feature type="domain" description="Cyanobacterial aminoacyl-tRNA synthetase CAAD" evidence="4">
    <location>
        <begin position="126"/>
        <end position="202"/>
    </location>
</feature>
<evidence type="ECO:0000256" key="2">
    <source>
        <dbReference type="SAM" id="MobiDB-lite"/>
    </source>
</evidence>
<dbReference type="AlphaFoldDB" id="A0AAE1XSE2"/>
<feature type="region of interest" description="Disordered" evidence="2">
    <location>
        <begin position="59"/>
        <end position="93"/>
    </location>
</feature>
<keyword evidence="3" id="KW-1133">Transmembrane helix</keyword>
<name>A0AAE1XSE2_9LAMI</name>
<feature type="transmembrane region" description="Helical" evidence="3">
    <location>
        <begin position="166"/>
        <end position="182"/>
    </location>
</feature>
<dbReference type="InterPro" id="IPR033344">
    <property type="entry name" value="CURT1"/>
</dbReference>
<keyword evidence="3" id="KW-0812">Transmembrane</keyword>
<keyword evidence="3" id="KW-0472">Membrane</keyword>
<dbReference type="Pfam" id="PF14159">
    <property type="entry name" value="CAAD"/>
    <property type="match status" value="1"/>
</dbReference>
<evidence type="ECO:0000259" key="4">
    <source>
        <dbReference type="Pfam" id="PF14159"/>
    </source>
</evidence>
<dbReference type="EMBL" id="JACGWO010000010">
    <property type="protein sequence ID" value="KAK4417097.1"/>
    <property type="molecule type" value="Genomic_DNA"/>
</dbReference>
<dbReference type="PANTHER" id="PTHR33222:SF2">
    <property type="entry name" value="PROTEIN CURVATURE THYLAKOID 1D, CHLOROPLASTIC"/>
    <property type="match status" value="1"/>
</dbReference>
<reference evidence="5" key="1">
    <citation type="submission" date="2020-06" db="EMBL/GenBank/DDBJ databases">
        <authorList>
            <person name="Li T."/>
            <person name="Hu X."/>
            <person name="Zhang T."/>
            <person name="Song X."/>
            <person name="Zhang H."/>
            <person name="Dai N."/>
            <person name="Sheng W."/>
            <person name="Hou X."/>
            <person name="Wei L."/>
        </authorList>
    </citation>
    <scope>NUCLEOTIDE SEQUENCE</scope>
    <source>
        <strain evidence="5">3651</strain>
        <tissue evidence="5">Leaf</tissue>
    </source>
</reference>
<organism evidence="5 6">
    <name type="scientific">Sesamum alatum</name>
    <dbReference type="NCBI Taxonomy" id="300844"/>
    <lineage>
        <taxon>Eukaryota</taxon>
        <taxon>Viridiplantae</taxon>
        <taxon>Streptophyta</taxon>
        <taxon>Embryophyta</taxon>
        <taxon>Tracheophyta</taxon>
        <taxon>Spermatophyta</taxon>
        <taxon>Magnoliopsida</taxon>
        <taxon>eudicotyledons</taxon>
        <taxon>Gunneridae</taxon>
        <taxon>Pentapetalae</taxon>
        <taxon>asterids</taxon>
        <taxon>lamiids</taxon>
        <taxon>Lamiales</taxon>
        <taxon>Pedaliaceae</taxon>
        <taxon>Sesamum</taxon>
    </lineage>
</organism>
<dbReference type="InterPro" id="IPR025564">
    <property type="entry name" value="CAAD_dom"/>
</dbReference>
<evidence type="ECO:0000313" key="6">
    <source>
        <dbReference type="Proteomes" id="UP001293254"/>
    </source>
</evidence>
<evidence type="ECO:0000256" key="1">
    <source>
        <dbReference type="ARBA" id="ARBA00004141"/>
    </source>
</evidence>